<evidence type="ECO:0000256" key="14">
    <source>
        <dbReference type="ARBA" id="ARBA00023211"/>
    </source>
</evidence>
<keyword evidence="14" id="KW-0464">Manganese</keyword>
<evidence type="ECO:0000256" key="6">
    <source>
        <dbReference type="ARBA" id="ARBA00022598"/>
    </source>
</evidence>
<dbReference type="InterPro" id="IPR036897">
    <property type="entry name" value="CarbamoylP_synth_lsu_oligo_sf"/>
</dbReference>
<dbReference type="PROSITE" id="PS50975">
    <property type="entry name" value="ATP_GRASP"/>
    <property type="match status" value="2"/>
</dbReference>
<dbReference type="InterPro" id="IPR016185">
    <property type="entry name" value="PreATP-grasp_dom_sf"/>
</dbReference>
<comment type="cofactor">
    <cofactor evidence="1">
        <name>Mn(2+)</name>
        <dbReference type="ChEBI" id="CHEBI:29035"/>
    </cofactor>
</comment>
<dbReference type="GO" id="GO:0006526">
    <property type="term" value="P:L-arginine biosynthetic process"/>
    <property type="evidence" value="ECO:0007669"/>
    <property type="project" value="UniProtKB-KW"/>
</dbReference>
<dbReference type="NCBIfam" id="TIGR01369">
    <property type="entry name" value="CPSaseII_lrg"/>
    <property type="match status" value="1"/>
</dbReference>
<evidence type="ECO:0000256" key="18">
    <source>
        <dbReference type="ARBA" id="ARBA00062056"/>
    </source>
</evidence>
<dbReference type="FunFam" id="3.30.470.20:FF:000026">
    <property type="entry name" value="Carbamoyl-phosphate synthase large chain"/>
    <property type="match status" value="1"/>
</dbReference>
<evidence type="ECO:0000256" key="17">
    <source>
        <dbReference type="ARBA" id="ARBA00057223"/>
    </source>
</evidence>
<evidence type="ECO:0000256" key="10">
    <source>
        <dbReference type="ARBA" id="ARBA00022741"/>
    </source>
</evidence>
<keyword evidence="7" id="KW-0028">Amino-acid biosynthesis</keyword>
<evidence type="ECO:0000313" key="22">
    <source>
        <dbReference type="Proteomes" id="UP000251993"/>
    </source>
</evidence>
<evidence type="ECO:0000256" key="15">
    <source>
        <dbReference type="ARBA" id="ARBA00047359"/>
    </source>
</evidence>
<reference evidence="21 22" key="1">
    <citation type="submission" date="2018-07" db="EMBL/GenBank/DDBJ databases">
        <title>Genome sequencing of Runella.</title>
        <authorList>
            <person name="Baek M.-G."/>
            <person name="Yi H."/>
        </authorList>
    </citation>
    <scope>NUCLEOTIDE SEQUENCE [LARGE SCALE GENOMIC DNA]</scope>
    <source>
        <strain evidence="21 22">HYN0085</strain>
    </source>
</reference>
<evidence type="ECO:0000256" key="8">
    <source>
        <dbReference type="ARBA" id="ARBA00022723"/>
    </source>
</evidence>
<comment type="catalytic activity">
    <reaction evidence="15">
        <text>hydrogencarbonate + NH4(+) + 2 ATP = carbamoyl phosphate + 2 ADP + phosphate + 2 H(+)</text>
        <dbReference type="Rhea" id="RHEA:18029"/>
        <dbReference type="ChEBI" id="CHEBI:15378"/>
        <dbReference type="ChEBI" id="CHEBI:17544"/>
        <dbReference type="ChEBI" id="CHEBI:28938"/>
        <dbReference type="ChEBI" id="CHEBI:30616"/>
        <dbReference type="ChEBI" id="CHEBI:43474"/>
        <dbReference type="ChEBI" id="CHEBI:58228"/>
        <dbReference type="ChEBI" id="CHEBI:456216"/>
        <dbReference type="EC" id="6.3.4.16"/>
    </reaction>
</comment>
<evidence type="ECO:0000256" key="4">
    <source>
        <dbReference type="ARBA" id="ARBA00009799"/>
    </source>
</evidence>
<keyword evidence="22" id="KW-1185">Reference proteome</keyword>
<feature type="domain" description="ATP-grasp" evidence="20">
    <location>
        <begin position="133"/>
        <end position="328"/>
    </location>
</feature>
<dbReference type="InterPro" id="IPR005479">
    <property type="entry name" value="CPAse_ATP-bd"/>
</dbReference>
<evidence type="ECO:0000256" key="5">
    <source>
        <dbReference type="ARBA" id="ARBA00022571"/>
    </source>
</evidence>
<dbReference type="RefSeq" id="WP_114065565.1">
    <property type="nucleotide sequence ID" value="NZ_CP030850.1"/>
</dbReference>
<dbReference type="InterPro" id="IPR006275">
    <property type="entry name" value="CPSase_lsu"/>
</dbReference>
<keyword evidence="12" id="KW-0460">Magnesium</keyword>
<dbReference type="NCBIfam" id="NF009455">
    <property type="entry name" value="PRK12815.1"/>
    <property type="match status" value="1"/>
</dbReference>
<sequence length="942" mass="104652">MPKNPNINSVLIIGSGPIIIGQACEFDYSGSQAARSLREEGIEVILINSNPATIMTDPINADHVYLKPLEKKYIVEILEKHKVDAVLPTMGGQTALNLAIDCDKAGIWKKYGVQIIGVDIKAIETTEDREKFRLKMIELGAGVCKGRTAKSFLEGKEIAQEIGFPLVIRPSYTLGGTGGGFVNTAEEFDKALQHGLIASPVHEVLVEQSVMGWKEYELELLRDGNGNLIIVCSIENFDPMGIHTGDSITVAPAMTLPDTLYQKMRDLAILTMNGIGKFAGGCNIQFSVNPETDDIIVIEINPRVSRSSALASKATGYPIAKISAKMAIGYNLDELINPITGSTSAFFEPTIDYVIVKVPRWNFDKFPGADRSLGLQMKSVGEAMGIGRNFQEALQKACQSLEIRRNGLGADGKELTDVAAIKQSLAHPSWNRMFHIYDAFKIGLSFKTIQNLTKIDAWFLHQIEELVELEKEIQKFDLEDLPAHLLLLAKQKGYADRQIAHLLGVKESKVYKRRQELNIKRVYKCVDTCAAEFEAKTPYYYSTFCISADNPDNESIPSDRKKVVVLGSGPNRIGQGIEFDYSCVHGVLAAKEAGYETIMINCNPETVSTDPDISDKLYFEPVFWEHVHAIIQHEKPEGVIVQLGGQTALKIAEKLHQYGIKIIGSSFDTLDLAEDRGRFSALLRDLDIPYPQFDTVRTADAAAEIGKKLGFPLLVRPSYVLGGQSMKIVINEQELEQHVVKILNDIPDNNILLDHYLENAIEAESDAICDGEDAYIIGVMEHIEPAGIHSGDSHATLPPFDLTPDEIRQIEEITVKVAKAMKVKGLINMQFAVKNGVVYVIEANPRASRTVPFICKAYQEPYVNYATKFMLGDKKVKDIDFKPVKKGWAIKIPVFSFNKFPNVNKELGPEMKSTGEGIYFIDSLEDDFFQKIYGERNLYLSR</sequence>
<evidence type="ECO:0000256" key="11">
    <source>
        <dbReference type="ARBA" id="ARBA00022840"/>
    </source>
</evidence>
<evidence type="ECO:0000256" key="3">
    <source>
        <dbReference type="ARBA" id="ARBA00005077"/>
    </source>
</evidence>
<dbReference type="FunFam" id="1.10.1030.10:FF:000002">
    <property type="entry name" value="Carbamoyl-phosphate synthase large chain"/>
    <property type="match status" value="1"/>
</dbReference>
<dbReference type="InterPro" id="IPR011761">
    <property type="entry name" value="ATP-grasp"/>
</dbReference>
<keyword evidence="11 19" id="KW-0067">ATP-binding</keyword>
<dbReference type="Pfam" id="PF25596">
    <property type="entry name" value="CPSase_L_D1"/>
    <property type="match status" value="2"/>
</dbReference>
<dbReference type="Gene3D" id="3.30.1490.20">
    <property type="entry name" value="ATP-grasp fold, A domain"/>
    <property type="match status" value="1"/>
</dbReference>
<proteinExistence type="inferred from homology"/>
<comment type="subunit">
    <text evidence="18">Composed of two chains; the small (or glutamine) chain promotes the hydrolysis of glutamine to ammonia, which is used by the large (or ammonia) chain to synthesize carbamoyl phosphate. Tetramer of heterodimers (alpha,beta)4.</text>
</comment>
<dbReference type="PROSITE" id="PS51257">
    <property type="entry name" value="PROKAR_LIPOPROTEIN"/>
    <property type="match status" value="1"/>
</dbReference>
<dbReference type="Gene3D" id="3.30.470.20">
    <property type="entry name" value="ATP-grasp fold, B domain"/>
    <property type="match status" value="2"/>
</dbReference>
<dbReference type="GO" id="GO:0004087">
    <property type="term" value="F:carbamoyl-phosphate synthase (ammonia) activity"/>
    <property type="evidence" value="ECO:0007669"/>
    <property type="project" value="UniProtKB-EC"/>
</dbReference>
<comment type="similarity">
    <text evidence="4">Belongs to the CarB family.</text>
</comment>
<dbReference type="AlphaFoldDB" id="A0A344TDQ7"/>
<dbReference type="NCBIfam" id="NF003671">
    <property type="entry name" value="PRK05294.1"/>
    <property type="match status" value="1"/>
</dbReference>
<dbReference type="Pfam" id="PF02786">
    <property type="entry name" value="CPSase_L_D2"/>
    <property type="match status" value="2"/>
</dbReference>
<evidence type="ECO:0000256" key="16">
    <source>
        <dbReference type="ARBA" id="ARBA00048816"/>
    </source>
</evidence>
<keyword evidence="5" id="KW-0055">Arginine biosynthesis</keyword>
<dbReference type="GO" id="GO:0005737">
    <property type="term" value="C:cytoplasm"/>
    <property type="evidence" value="ECO:0007669"/>
    <property type="project" value="TreeGrafter"/>
</dbReference>
<dbReference type="InterPro" id="IPR013815">
    <property type="entry name" value="ATP_grasp_subdomain_1"/>
</dbReference>
<dbReference type="Proteomes" id="UP000251993">
    <property type="component" value="Chromosome"/>
</dbReference>
<dbReference type="PROSITE" id="PS00866">
    <property type="entry name" value="CPSASE_1"/>
    <property type="match status" value="1"/>
</dbReference>
<dbReference type="FunFam" id="3.40.50.20:FF:000001">
    <property type="entry name" value="Carbamoyl-phosphate synthase large chain"/>
    <property type="match status" value="2"/>
</dbReference>
<dbReference type="InterPro" id="IPR005480">
    <property type="entry name" value="CPSase_lsu_oligo"/>
</dbReference>
<dbReference type="GO" id="GO:0004088">
    <property type="term" value="F:carbamoyl-phosphate synthase (glutamine-hydrolyzing) activity"/>
    <property type="evidence" value="ECO:0007669"/>
    <property type="project" value="UniProtKB-EC"/>
</dbReference>
<protein>
    <submittedName>
        <fullName evidence="21">Carbamoyl-phosphate synthase large subunit</fullName>
    </submittedName>
</protein>
<dbReference type="SUPFAM" id="SSF48108">
    <property type="entry name" value="Carbamoyl phosphate synthetase, large subunit connection domain"/>
    <property type="match status" value="1"/>
</dbReference>
<dbReference type="OrthoDB" id="9804197at2"/>
<name>A0A344TDQ7_9BACT</name>
<dbReference type="SMART" id="SM01096">
    <property type="entry name" value="CPSase_L_D3"/>
    <property type="match status" value="1"/>
</dbReference>
<keyword evidence="9" id="KW-0677">Repeat</keyword>
<evidence type="ECO:0000256" key="1">
    <source>
        <dbReference type="ARBA" id="ARBA00001936"/>
    </source>
</evidence>
<dbReference type="FunFam" id="3.30.470.20:FF:000007">
    <property type="entry name" value="Carbamoyl-phosphate synthase large chain"/>
    <property type="match status" value="1"/>
</dbReference>
<dbReference type="PRINTS" id="PR00098">
    <property type="entry name" value="CPSASE"/>
</dbReference>
<comment type="function">
    <text evidence="17">Large subunit of the glutamine-dependent carbamoyl phosphate synthetase (CPSase). CPSase catalyzes the formation of carbamoyl phosphate from the ammonia moiety of glutamine, carbonate, and phosphate donated by ATP, constituting the first step of 2 biosynthetic pathways, one leading to arginine and/or urea and the other to pyrimidine nucleotides. The large subunit (synthetase) binds the substrates ammonia (free or transferred from glutamine from the small subunit), hydrogencarbonate and ATP and carries out an ATP-coupled ligase reaction, activating hydrogencarbonate by forming carboxy phosphate which reacts with ammonia to form carbamoyl phosphate.</text>
</comment>
<dbReference type="GO" id="GO:0046872">
    <property type="term" value="F:metal ion binding"/>
    <property type="evidence" value="ECO:0007669"/>
    <property type="project" value="UniProtKB-KW"/>
</dbReference>
<organism evidence="21 22">
    <name type="scientific">Runella rosea</name>
    <dbReference type="NCBI Taxonomy" id="2259595"/>
    <lineage>
        <taxon>Bacteria</taxon>
        <taxon>Pseudomonadati</taxon>
        <taxon>Bacteroidota</taxon>
        <taxon>Cytophagia</taxon>
        <taxon>Cytophagales</taxon>
        <taxon>Spirosomataceae</taxon>
        <taxon>Runella</taxon>
    </lineage>
</organism>
<dbReference type="InterPro" id="IPR058047">
    <property type="entry name" value="CPSase_preATP-grasp"/>
</dbReference>
<feature type="domain" description="ATP-grasp" evidence="20">
    <location>
        <begin position="680"/>
        <end position="871"/>
    </location>
</feature>
<dbReference type="GO" id="GO:0006541">
    <property type="term" value="P:glutamine metabolic process"/>
    <property type="evidence" value="ECO:0007669"/>
    <property type="project" value="TreeGrafter"/>
</dbReference>
<keyword evidence="13" id="KW-0665">Pyrimidine biosynthesis</keyword>
<keyword evidence="8" id="KW-0479">Metal-binding</keyword>
<comment type="pathway">
    <text evidence="2">Pyrimidine metabolism; UMP biosynthesis via de novo pathway; (S)-dihydroorotate from bicarbonate: step 1/3.</text>
</comment>
<keyword evidence="10 19" id="KW-0547">Nucleotide-binding</keyword>
<dbReference type="GO" id="GO:0005524">
    <property type="term" value="F:ATP binding"/>
    <property type="evidence" value="ECO:0007669"/>
    <property type="project" value="UniProtKB-UniRule"/>
</dbReference>
<dbReference type="Gene3D" id="1.10.1030.10">
    <property type="entry name" value="Carbamoyl-phosphate synthetase, large subunit oligomerisation domain"/>
    <property type="match status" value="1"/>
</dbReference>
<dbReference type="PANTHER" id="PTHR11405">
    <property type="entry name" value="CARBAMOYLTRANSFERASE FAMILY MEMBER"/>
    <property type="match status" value="1"/>
</dbReference>
<dbReference type="InterPro" id="IPR005483">
    <property type="entry name" value="CPSase_dom"/>
</dbReference>
<evidence type="ECO:0000313" key="21">
    <source>
        <dbReference type="EMBL" id="AXE16778.1"/>
    </source>
</evidence>
<evidence type="ECO:0000256" key="19">
    <source>
        <dbReference type="PROSITE-ProRule" id="PRU00409"/>
    </source>
</evidence>
<accession>A0A344TDQ7</accession>
<dbReference type="Pfam" id="PF02787">
    <property type="entry name" value="CPSase_L_D3"/>
    <property type="match status" value="1"/>
</dbReference>
<evidence type="ECO:0000256" key="7">
    <source>
        <dbReference type="ARBA" id="ARBA00022605"/>
    </source>
</evidence>
<evidence type="ECO:0000256" key="12">
    <source>
        <dbReference type="ARBA" id="ARBA00022842"/>
    </source>
</evidence>
<dbReference type="SUPFAM" id="SSF52440">
    <property type="entry name" value="PreATP-grasp domain"/>
    <property type="match status" value="2"/>
</dbReference>
<dbReference type="GO" id="GO:0006221">
    <property type="term" value="P:pyrimidine nucleotide biosynthetic process"/>
    <property type="evidence" value="ECO:0007669"/>
    <property type="project" value="UniProtKB-KW"/>
</dbReference>
<keyword evidence="6" id="KW-0436">Ligase</keyword>
<comment type="pathway">
    <text evidence="3">Amino-acid biosynthesis; L-arginine biosynthesis; carbamoyl phosphate from bicarbonate: step 1/1.</text>
</comment>
<dbReference type="EMBL" id="CP030850">
    <property type="protein sequence ID" value="AXE16778.1"/>
    <property type="molecule type" value="Genomic_DNA"/>
</dbReference>
<gene>
    <name evidence="21" type="ORF">DR864_03030</name>
</gene>
<evidence type="ECO:0000256" key="13">
    <source>
        <dbReference type="ARBA" id="ARBA00022975"/>
    </source>
</evidence>
<dbReference type="KEGG" id="run:DR864_03030"/>
<dbReference type="SUPFAM" id="SSF56059">
    <property type="entry name" value="Glutathione synthetase ATP-binding domain-like"/>
    <property type="match status" value="2"/>
</dbReference>
<dbReference type="PANTHER" id="PTHR11405:SF53">
    <property type="entry name" value="CARBAMOYL-PHOSPHATE SYNTHASE [AMMONIA], MITOCHONDRIAL"/>
    <property type="match status" value="1"/>
</dbReference>
<dbReference type="Gene3D" id="3.40.50.20">
    <property type="match status" value="2"/>
</dbReference>
<evidence type="ECO:0000259" key="20">
    <source>
        <dbReference type="PROSITE" id="PS50975"/>
    </source>
</evidence>
<comment type="catalytic activity">
    <reaction evidence="16">
        <text>hydrogencarbonate + L-glutamine + 2 ATP + H2O = carbamoyl phosphate + L-glutamate + 2 ADP + phosphate + 2 H(+)</text>
        <dbReference type="Rhea" id="RHEA:18633"/>
        <dbReference type="ChEBI" id="CHEBI:15377"/>
        <dbReference type="ChEBI" id="CHEBI:15378"/>
        <dbReference type="ChEBI" id="CHEBI:17544"/>
        <dbReference type="ChEBI" id="CHEBI:29985"/>
        <dbReference type="ChEBI" id="CHEBI:30616"/>
        <dbReference type="ChEBI" id="CHEBI:43474"/>
        <dbReference type="ChEBI" id="CHEBI:58228"/>
        <dbReference type="ChEBI" id="CHEBI:58359"/>
        <dbReference type="ChEBI" id="CHEBI:456216"/>
        <dbReference type="EC" id="6.3.5.5"/>
    </reaction>
</comment>
<evidence type="ECO:0000256" key="9">
    <source>
        <dbReference type="ARBA" id="ARBA00022737"/>
    </source>
</evidence>
<evidence type="ECO:0000256" key="2">
    <source>
        <dbReference type="ARBA" id="ARBA00004812"/>
    </source>
</evidence>
<dbReference type="PROSITE" id="PS00867">
    <property type="entry name" value="CPSASE_2"/>
    <property type="match status" value="2"/>
</dbReference>